<evidence type="ECO:0000256" key="8">
    <source>
        <dbReference type="ARBA" id="ARBA00023288"/>
    </source>
</evidence>
<dbReference type="InterPro" id="IPR008107">
    <property type="entry name" value="Mycoplasma_p48"/>
</dbReference>
<keyword evidence="12" id="KW-1185">Reference proteome</keyword>
<dbReference type="InterPro" id="IPR050957">
    <property type="entry name" value="BMP_lipoprotein"/>
</dbReference>
<name>A0A6M4JFC0_9MOLU</name>
<comment type="similarity">
    <text evidence="2">Belongs to the BMP lipoprotein family.</text>
</comment>
<feature type="chain" id="PRO_5027113913" evidence="9">
    <location>
        <begin position="25"/>
        <end position="443"/>
    </location>
</feature>
<dbReference type="PRINTS" id="PR01733">
    <property type="entry name" value="LIPPROTEIN48"/>
</dbReference>
<evidence type="ECO:0000256" key="4">
    <source>
        <dbReference type="ARBA" id="ARBA00022729"/>
    </source>
</evidence>
<dbReference type="Gene3D" id="3.40.50.2300">
    <property type="match status" value="2"/>
</dbReference>
<evidence type="ECO:0000256" key="9">
    <source>
        <dbReference type="SAM" id="SignalP"/>
    </source>
</evidence>
<dbReference type="SUPFAM" id="SSF53822">
    <property type="entry name" value="Periplasmic binding protein-like I"/>
    <property type="match status" value="1"/>
</dbReference>
<dbReference type="PANTHER" id="PTHR34296">
    <property type="entry name" value="TRANSCRIPTIONAL ACTIVATOR PROTEIN MED"/>
    <property type="match status" value="1"/>
</dbReference>
<keyword evidence="6" id="KW-0472">Membrane</keyword>
<evidence type="ECO:0000256" key="1">
    <source>
        <dbReference type="ARBA" id="ARBA00004193"/>
    </source>
</evidence>
<gene>
    <name evidence="11" type="ORF">HLA87_03055</name>
</gene>
<dbReference type="Proteomes" id="UP000500686">
    <property type="component" value="Chromosome"/>
</dbReference>
<dbReference type="NCBIfam" id="NF033817">
    <property type="entry name" value="Mplas_variab_LP"/>
    <property type="match status" value="1"/>
</dbReference>
<dbReference type="PROSITE" id="PS51257">
    <property type="entry name" value="PROKAR_LIPOPROTEIN"/>
    <property type="match status" value="1"/>
</dbReference>
<accession>A0A6M4JFC0</accession>
<organism evidence="11 12">
    <name type="scientific">Mycoplasma miroungigenitalium</name>
    <dbReference type="NCBI Taxonomy" id="754515"/>
    <lineage>
        <taxon>Bacteria</taxon>
        <taxon>Bacillati</taxon>
        <taxon>Mycoplasmatota</taxon>
        <taxon>Mollicutes</taxon>
        <taxon>Mycoplasmataceae</taxon>
        <taxon>Mycoplasma</taxon>
    </lineage>
</organism>
<feature type="signal peptide" evidence="9">
    <location>
        <begin position="1"/>
        <end position="24"/>
    </location>
</feature>
<sequence length="443" mass="48433">MKNKLLLGLGAVSALGTLPMVAAACSNDKGGEINGVAVKHTEFTHPKRPTVPVTKITLNKEFGITKGQKMKSIVMINDGGDINDKSFNQSAWEGLLTFADIQNGVSADNYAVLEVKEGKYEQAYREALDSKYKVWLLPGFLHQTNVSAFLQKPENAKKFKELGIVLIGADYTSLSDVKDLAGHAVFQDFKTKEAAFVAGYAAAKFLSTEKEFKDRSFATLGGGAFPGVTDFNEGFMKGILYWNNQQKDDSTKIHSTTNSVNLGAEFDQNETNTKAVDAMLATDPKIVMAVAGQTTFQVTKHTKFKGKNKYIIGVDVDQALSASSEQNTYFTSIVKNIGQSTYDAVSALALGKDVEGLEIDKKDSIMSHGYDRGWVGVSKTHIEGDKQILAQQALDEAEKLYKTLDEETKAWLHSSKVTQDGDDIINIQERIDALNAALKIENK</sequence>
<dbReference type="KEGG" id="mmir:HLA87_03055"/>
<evidence type="ECO:0000256" key="7">
    <source>
        <dbReference type="ARBA" id="ARBA00023139"/>
    </source>
</evidence>
<evidence type="ECO:0000256" key="6">
    <source>
        <dbReference type="ARBA" id="ARBA00023136"/>
    </source>
</evidence>
<evidence type="ECO:0000313" key="11">
    <source>
        <dbReference type="EMBL" id="QJR43742.1"/>
    </source>
</evidence>
<evidence type="ECO:0000256" key="3">
    <source>
        <dbReference type="ARBA" id="ARBA00022475"/>
    </source>
</evidence>
<dbReference type="InterPro" id="IPR003760">
    <property type="entry name" value="PnrA-like"/>
</dbReference>
<evidence type="ECO:0000256" key="2">
    <source>
        <dbReference type="ARBA" id="ARBA00008610"/>
    </source>
</evidence>
<proteinExistence type="inferred from homology"/>
<evidence type="ECO:0000313" key="12">
    <source>
        <dbReference type="Proteomes" id="UP000500686"/>
    </source>
</evidence>
<dbReference type="PANTHER" id="PTHR34296:SF2">
    <property type="entry name" value="ABC TRANSPORTER GUANOSINE-BINDING PROTEIN NUPN"/>
    <property type="match status" value="1"/>
</dbReference>
<reference evidence="11 12" key="1">
    <citation type="submission" date="2020-05" db="EMBL/GenBank/DDBJ databases">
        <title>Novel Mycoplasma species detected in Mirounga angustirostris (northern elephant seal) from the USA.</title>
        <authorList>
            <person name="Volokhov D.V."/>
        </authorList>
    </citation>
    <scope>NUCLEOTIDE SEQUENCE [LARGE SCALE GENOMIC DNA]</scope>
    <source>
        <strain evidence="11 12">Mirounga ES2806-GEN</strain>
    </source>
</reference>
<dbReference type="InterPro" id="IPR049890">
    <property type="entry name" value="VlpA-F-like_signal"/>
</dbReference>
<dbReference type="Pfam" id="PF02608">
    <property type="entry name" value="Bmp"/>
    <property type="match status" value="1"/>
</dbReference>
<keyword evidence="7" id="KW-0564">Palmitate</keyword>
<protein>
    <submittedName>
        <fullName evidence="11">BMP family ABC transporter substrate-binding protein</fullName>
    </submittedName>
</protein>
<keyword evidence="3" id="KW-1003">Cell membrane</keyword>
<dbReference type="AlphaFoldDB" id="A0A6M4JFC0"/>
<dbReference type="InterPro" id="IPR054816">
    <property type="entry name" value="Lipoprotein_mollicutes-type_CS"/>
</dbReference>
<dbReference type="GO" id="GO:0005886">
    <property type="term" value="C:plasma membrane"/>
    <property type="evidence" value="ECO:0007669"/>
    <property type="project" value="UniProtKB-SubCell"/>
</dbReference>
<evidence type="ECO:0000256" key="5">
    <source>
        <dbReference type="ARBA" id="ARBA00022737"/>
    </source>
</evidence>
<feature type="domain" description="ABC transporter substrate-binding protein PnrA-like" evidence="10">
    <location>
        <begin position="73"/>
        <end position="355"/>
    </location>
</feature>
<dbReference type="NCBIfam" id="NF045726">
    <property type="entry name" value="XXplasma_LP"/>
    <property type="match status" value="1"/>
</dbReference>
<keyword evidence="8" id="KW-0449">Lipoprotein</keyword>
<comment type="subcellular location">
    <subcellularLocation>
        <location evidence="1">Cell membrane</location>
        <topology evidence="1">Lipid-anchor</topology>
    </subcellularLocation>
</comment>
<keyword evidence="5" id="KW-0677">Repeat</keyword>
<dbReference type="InterPro" id="IPR028082">
    <property type="entry name" value="Peripla_BP_I"/>
</dbReference>
<dbReference type="RefSeq" id="WP_171111820.1">
    <property type="nucleotide sequence ID" value="NZ_CP053096.1"/>
</dbReference>
<dbReference type="EMBL" id="CP053096">
    <property type="protein sequence ID" value="QJR43742.1"/>
    <property type="molecule type" value="Genomic_DNA"/>
</dbReference>
<keyword evidence="4 9" id="KW-0732">Signal</keyword>
<evidence type="ECO:0000259" key="10">
    <source>
        <dbReference type="Pfam" id="PF02608"/>
    </source>
</evidence>